<dbReference type="SUPFAM" id="SSF55073">
    <property type="entry name" value="Nucleotide cyclase"/>
    <property type="match status" value="1"/>
</dbReference>
<dbReference type="SMART" id="SM00267">
    <property type="entry name" value="GGDEF"/>
    <property type="match status" value="1"/>
</dbReference>
<dbReference type="PANTHER" id="PTHR44757:SF2">
    <property type="entry name" value="BIOFILM ARCHITECTURE MAINTENANCE PROTEIN MBAA"/>
    <property type="match status" value="1"/>
</dbReference>
<evidence type="ECO:0000256" key="1">
    <source>
        <dbReference type="SAM" id="MobiDB-lite"/>
    </source>
</evidence>
<dbReference type="Gene3D" id="3.30.70.270">
    <property type="match status" value="1"/>
</dbReference>
<dbReference type="AlphaFoldDB" id="A0A919PK53"/>
<dbReference type="Proteomes" id="UP000660611">
    <property type="component" value="Unassembled WGS sequence"/>
</dbReference>
<reference evidence="3" key="1">
    <citation type="submission" date="2021-01" db="EMBL/GenBank/DDBJ databases">
        <title>Whole genome shotgun sequence of Dactylosporangium siamense NBRC 106093.</title>
        <authorList>
            <person name="Komaki H."/>
            <person name="Tamura T."/>
        </authorList>
    </citation>
    <scope>NUCLEOTIDE SEQUENCE</scope>
    <source>
        <strain evidence="3">NBRC 106093</strain>
    </source>
</reference>
<accession>A0A919PK53</accession>
<organism evidence="3 4">
    <name type="scientific">Dactylosporangium siamense</name>
    <dbReference type="NCBI Taxonomy" id="685454"/>
    <lineage>
        <taxon>Bacteria</taxon>
        <taxon>Bacillati</taxon>
        <taxon>Actinomycetota</taxon>
        <taxon>Actinomycetes</taxon>
        <taxon>Micromonosporales</taxon>
        <taxon>Micromonosporaceae</taxon>
        <taxon>Dactylosporangium</taxon>
    </lineage>
</organism>
<feature type="region of interest" description="Disordered" evidence="1">
    <location>
        <begin position="195"/>
        <end position="219"/>
    </location>
</feature>
<evidence type="ECO:0000313" key="4">
    <source>
        <dbReference type="Proteomes" id="UP000660611"/>
    </source>
</evidence>
<dbReference type="InterPro" id="IPR043128">
    <property type="entry name" value="Rev_trsase/Diguanyl_cyclase"/>
</dbReference>
<evidence type="ECO:0000313" key="3">
    <source>
        <dbReference type="EMBL" id="GIG45002.1"/>
    </source>
</evidence>
<gene>
    <name evidence="3" type="ORF">Dsi01nite_030430</name>
</gene>
<feature type="domain" description="GGDEF" evidence="2">
    <location>
        <begin position="64"/>
        <end position="197"/>
    </location>
</feature>
<dbReference type="InterPro" id="IPR029787">
    <property type="entry name" value="Nucleotide_cyclase"/>
</dbReference>
<proteinExistence type="predicted"/>
<name>A0A919PK53_9ACTN</name>
<dbReference type="InterPro" id="IPR000160">
    <property type="entry name" value="GGDEF_dom"/>
</dbReference>
<evidence type="ECO:0000259" key="2">
    <source>
        <dbReference type="PROSITE" id="PS50887"/>
    </source>
</evidence>
<dbReference type="Pfam" id="PF00990">
    <property type="entry name" value="GGDEF"/>
    <property type="match status" value="1"/>
</dbReference>
<dbReference type="EMBL" id="BONQ01000048">
    <property type="protein sequence ID" value="GIG45002.1"/>
    <property type="molecule type" value="Genomic_DNA"/>
</dbReference>
<sequence length="219" mass="24246">MHRFLSPATAFTVGFVLGRASIKPALHRLREAYTDAAYRADHEALTGLPNRAAAHRYDHANSGRPWAVLLVDLDDFKAVNDRHGHHAGDAMLVEIANRLRTAAHTHHGRPFRLAGDEFLVQLPADQHLQAGVNAVYNAATADLPSTLADYVWRGIQMPSFGLADASGLSWAEVLRRADIALYQAKLHGDLQTYQPGMYHPPTPPSQQRRTRLRNLPGED</sequence>
<dbReference type="RefSeq" id="WP_203846809.1">
    <property type="nucleotide sequence ID" value="NZ_BAAAVW010000009.1"/>
</dbReference>
<comment type="caution">
    <text evidence="3">The sequence shown here is derived from an EMBL/GenBank/DDBJ whole genome shotgun (WGS) entry which is preliminary data.</text>
</comment>
<protein>
    <recommendedName>
        <fullName evidence="2">GGDEF domain-containing protein</fullName>
    </recommendedName>
</protein>
<dbReference type="PROSITE" id="PS50887">
    <property type="entry name" value="GGDEF"/>
    <property type="match status" value="1"/>
</dbReference>
<dbReference type="NCBIfam" id="TIGR00254">
    <property type="entry name" value="GGDEF"/>
    <property type="match status" value="1"/>
</dbReference>
<dbReference type="PANTHER" id="PTHR44757">
    <property type="entry name" value="DIGUANYLATE CYCLASE DGCP"/>
    <property type="match status" value="1"/>
</dbReference>
<keyword evidence="4" id="KW-1185">Reference proteome</keyword>
<dbReference type="CDD" id="cd01949">
    <property type="entry name" value="GGDEF"/>
    <property type="match status" value="1"/>
</dbReference>
<dbReference type="InterPro" id="IPR052155">
    <property type="entry name" value="Biofilm_reg_signaling"/>
</dbReference>